<feature type="domain" description="Alpha/beta-hydrolase catalytic" evidence="2">
    <location>
        <begin position="253"/>
        <end position="540"/>
    </location>
</feature>
<reference evidence="4 5" key="1">
    <citation type="submission" date="2010-01" db="EMBL/GenBank/DDBJ databases">
        <title>The complete genome of Thermobispora bispora DSM 43833.</title>
        <authorList>
            <consortium name="US DOE Joint Genome Institute (JGI-PGF)"/>
            <person name="Lucas S."/>
            <person name="Copeland A."/>
            <person name="Lapidus A."/>
            <person name="Glavina del Rio T."/>
            <person name="Dalin E."/>
            <person name="Tice H."/>
            <person name="Bruce D."/>
            <person name="Goodwin L."/>
            <person name="Pitluck S."/>
            <person name="Kyrpides N."/>
            <person name="Mavromatis K."/>
            <person name="Ivanova N."/>
            <person name="Mikhailova N."/>
            <person name="Chertkov O."/>
            <person name="Brettin T."/>
            <person name="Detter J.C."/>
            <person name="Han C."/>
            <person name="Larimer F."/>
            <person name="Land M."/>
            <person name="Hauser L."/>
            <person name="Markowitz V."/>
            <person name="Cheng J.-F."/>
            <person name="Hugenholtz P."/>
            <person name="Woyke T."/>
            <person name="Wu D."/>
            <person name="Jando M."/>
            <person name="Schneider S."/>
            <person name="Klenk H.-P."/>
            <person name="Eisen J.A."/>
        </authorList>
    </citation>
    <scope>NUCLEOTIDE SEQUENCE [LARGE SCALE GENOMIC DNA]</scope>
    <source>
        <strain evidence="5">ATCC 19993 / DSM 43833 / CBS 139.67 / JCM 10125 / KCTC 9307 / NBRC 14880 / R51</strain>
    </source>
</reference>
<dbReference type="eggNOG" id="COG4425">
    <property type="taxonomic scope" value="Bacteria"/>
</dbReference>
<keyword evidence="5" id="KW-1185">Reference proteome</keyword>
<evidence type="ECO:0000259" key="2">
    <source>
        <dbReference type="Pfam" id="PF10081"/>
    </source>
</evidence>
<accession>D6YAX4</accession>
<dbReference type="Pfam" id="PF15420">
    <property type="entry name" value="Abhydrolase_9_N"/>
    <property type="match status" value="1"/>
</dbReference>
<dbReference type="RefSeq" id="WP_013131874.1">
    <property type="nucleotide sequence ID" value="NC_014165.1"/>
</dbReference>
<feature type="transmembrane region" description="Helical" evidence="1">
    <location>
        <begin position="12"/>
        <end position="32"/>
    </location>
</feature>
<evidence type="ECO:0000313" key="4">
    <source>
        <dbReference type="EMBL" id="ADG88341.1"/>
    </source>
</evidence>
<dbReference type="InterPro" id="IPR027788">
    <property type="entry name" value="Alpha/beta-hydrolase_N_dom"/>
</dbReference>
<organism evidence="4 5">
    <name type="scientific">Thermobispora bispora (strain ATCC 19993 / DSM 43833 / CBS 139.67 / JCM 10125 / KCTC 9307 / NBRC 14880 / R51)</name>
    <dbReference type="NCBI Taxonomy" id="469371"/>
    <lineage>
        <taxon>Bacteria</taxon>
        <taxon>Bacillati</taxon>
        <taxon>Actinomycetota</taxon>
        <taxon>Actinomycetes</taxon>
        <taxon>Streptosporangiales</taxon>
        <taxon>Streptosporangiaceae</taxon>
        <taxon>Thermobispora</taxon>
    </lineage>
</organism>
<dbReference type="OrthoDB" id="4397445at2"/>
<keyword evidence="1" id="KW-1133">Transmembrane helix</keyword>
<name>D6YAX4_THEBD</name>
<keyword evidence="1" id="KW-0812">Transmembrane</keyword>
<dbReference type="AlphaFoldDB" id="D6YAX4"/>
<dbReference type="InterPro" id="IPR027787">
    <property type="entry name" value="Alpha/beta-hydrolase_catalytic"/>
</dbReference>
<gene>
    <name evidence="4" type="ordered locus">Tbis_1627</name>
</gene>
<dbReference type="STRING" id="469371.Tbis_1627"/>
<dbReference type="InterPro" id="IPR012037">
    <property type="entry name" value="Alpha/beta-hydrolase_fam"/>
</dbReference>
<feature type="transmembrane region" description="Helical" evidence="1">
    <location>
        <begin position="119"/>
        <end position="140"/>
    </location>
</feature>
<dbReference type="Pfam" id="PF10081">
    <property type="entry name" value="Abhydrolase_9"/>
    <property type="match status" value="1"/>
</dbReference>
<dbReference type="HOGENOM" id="CLU_023789_0_0_11"/>
<feature type="transmembrane region" description="Helical" evidence="1">
    <location>
        <begin position="81"/>
        <end position="99"/>
    </location>
</feature>
<feature type="transmembrane region" description="Helical" evidence="1">
    <location>
        <begin position="152"/>
        <end position="176"/>
    </location>
</feature>
<dbReference type="Proteomes" id="UP000006640">
    <property type="component" value="Chromosome"/>
</dbReference>
<evidence type="ECO:0000256" key="1">
    <source>
        <dbReference type="SAM" id="Phobius"/>
    </source>
</evidence>
<feature type="domain" description="Alpha/beta-hydrolase N-terminal" evidence="3">
    <location>
        <begin position="29"/>
        <end position="236"/>
    </location>
</feature>
<evidence type="ECO:0000313" key="5">
    <source>
        <dbReference type="Proteomes" id="UP000006640"/>
    </source>
</evidence>
<sequence>MPERERGRIALRLDAPGSIVAAVFFCLSLTPSLLPRSWLIQGIIAGVVTAAGYLTGVILGTALRRSIAWRPRPERRRAIRWVITALVAGMCTASLIAGARDQRHIYALMDLAPPERLGYLGVPVVAAAVFLVFLLTARVLRIAARALSGLLVRWVPALVAEIAAALCVAVLVFSLAEGVLAESLLDAADTSFAAINQETTPGTTPPRSAALSGGPSSLVSWESLGRQGRDFVAGAPGLEELRRFNGRTPVEPIRVYVGLDSAATLRERAALAVRELERTGAFSRKVLCVITTTGTGWVDPQAAAALEFMYNGDTALVAMQYSYLPSWLSFLVDRDRAQAAGRELFQQVYERWSRLPREHRPKLLVFGESLGAFGAESAFTGDQDLRDRTDGALFVGPPDSSVLRRRFVHGRDPGSTEVLPIYRKGETVRFANRPADLAEPSAPWDPPRVVYLQHPSDPIVWWSPRLLFEKPDWLSEPRGADVLPHIRWYPIVTFSQITADLAFALDVPPGHGHNYDGEVVAAWARIAAPEGWTDERTAELTALIQRAHPIGKRYAVGPTAVPTPRP</sequence>
<feature type="transmembrane region" description="Helical" evidence="1">
    <location>
        <begin position="38"/>
        <end position="60"/>
    </location>
</feature>
<keyword evidence="1" id="KW-0472">Membrane</keyword>
<dbReference type="PIRSF" id="PIRSF007542">
    <property type="entry name" value="UCP007542"/>
    <property type="match status" value="1"/>
</dbReference>
<protein>
    <submittedName>
        <fullName evidence="4">Membrane protein</fullName>
    </submittedName>
</protein>
<dbReference type="ESTHER" id="thebd-d6yax4">
    <property type="family name" value="Abhydrolase_9"/>
</dbReference>
<evidence type="ECO:0000259" key="3">
    <source>
        <dbReference type="Pfam" id="PF15420"/>
    </source>
</evidence>
<proteinExistence type="predicted"/>
<dbReference type="KEGG" id="tbi:Tbis_1627"/>
<dbReference type="EMBL" id="CP001874">
    <property type="protein sequence ID" value="ADG88341.1"/>
    <property type="molecule type" value="Genomic_DNA"/>
</dbReference>